<sequence>MQPPSDTTLPIRPVPSNDLPESWIRGVIIHPQTNPQPLDKNIFIPCPVPCGNLTSRSLDLSPTTQAQLNPAWMPSPLSHRLGFPVKLALINGPEIYNSQARLFLVYSKKASQRFGYHTHIPLTGPVLFVREDGLPLSIQQLAPGLFYINDVVAPIARELVTNKESGEVAGMKDLLAEKICAEECYKFCEEWVEDRKDKLSFEGLVNAMQIPLMPAMQLKVLELDEIVEGYPRET</sequence>
<dbReference type="GeneID" id="35603798"/>
<dbReference type="RefSeq" id="XP_023629730.1">
    <property type="nucleotide sequence ID" value="XM_023773962.1"/>
</dbReference>
<evidence type="ECO:0000313" key="1">
    <source>
        <dbReference type="EMBL" id="CZT23006.1"/>
    </source>
</evidence>
<gene>
    <name evidence="1" type="ORF">RCC_08716</name>
</gene>
<proteinExistence type="predicted"/>
<keyword evidence="2" id="KW-1185">Reference proteome</keyword>
<organism evidence="1 2">
    <name type="scientific">Ramularia collo-cygni</name>
    <dbReference type="NCBI Taxonomy" id="112498"/>
    <lineage>
        <taxon>Eukaryota</taxon>
        <taxon>Fungi</taxon>
        <taxon>Dikarya</taxon>
        <taxon>Ascomycota</taxon>
        <taxon>Pezizomycotina</taxon>
        <taxon>Dothideomycetes</taxon>
        <taxon>Dothideomycetidae</taxon>
        <taxon>Mycosphaerellales</taxon>
        <taxon>Mycosphaerellaceae</taxon>
        <taxon>Ramularia</taxon>
    </lineage>
</organism>
<name>A0A2D3V0U3_9PEZI</name>
<dbReference type="AlphaFoldDB" id="A0A2D3V0U3"/>
<evidence type="ECO:0000313" key="2">
    <source>
        <dbReference type="Proteomes" id="UP000225277"/>
    </source>
</evidence>
<dbReference type="EMBL" id="FJUY01000015">
    <property type="protein sequence ID" value="CZT23006.1"/>
    <property type="molecule type" value="Genomic_DNA"/>
</dbReference>
<reference evidence="1 2" key="1">
    <citation type="submission" date="2016-03" db="EMBL/GenBank/DDBJ databases">
        <authorList>
            <person name="Ploux O."/>
        </authorList>
    </citation>
    <scope>NUCLEOTIDE SEQUENCE [LARGE SCALE GENOMIC DNA]</scope>
    <source>
        <strain evidence="1 2">URUG2</strain>
    </source>
</reference>
<accession>A0A2D3V0U3</accession>
<dbReference type="Proteomes" id="UP000225277">
    <property type="component" value="Unassembled WGS sequence"/>
</dbReference>
<protein>
    <submittedName>
        <fullName evidence="1">Uncharacterized protein</fullName>
    </submittedName>
</protein>